<dbReference type="InterPro" id="IPR000600">
    <property type="entry name" value="ROK"/>
</dbReference>
<evidence type="ECO:0000313" key="4">
    <source>
        <dbReference type="Proteomes" id="UP000561011"/>
    </source>
</evidence>
<feature type="region of interest" description="Disordered" evidence="2">
    <location>
        <begin position="300"/>
        <end position="325"/>
    </location>
</feature>
<evidence type="ECO:0000256" key="1">
    <source>
        <dbReference type="ARBA" id="ARBA00006479"/>
    </source>
</evidence>
<proteinExistence type="inferred from homology"/>
<protein>
    <submittedName>
        <fullName evidence="3">ROK family protein</fullName>
    </submittedName>
</protein>
<dbReference type="Pfam" id="PF00480">
    <property type="entry name" value="ROK"/>
    <property type="match status" value="1"/>
</dbReference>
<dbReference type="Gene3D" id="3.30.420.40">
    <property type="match status" value="2"/>
</dbReference>
<comment type="similarity">
    <text evidence="1">Belongs to the ROK (NagC/XylR) family.</text>
</comment>
<evidence type="ECO:0000256" key="2">
    <source>
        <dbReference type="SAM" id="MobiDB-lite"/>
    </source>
</evidence>
<reference evidence="3 4" key="1">
    <citation type="submission" date="2020-07" db="EMBL/GenBank/DDBJ databases">
        <title>MOT database genomes.</title>
        <authorList>
            <person name="Joseph S."/>
            <person name="Aduse-Opoku J."/>
            <person name="Hashim A."/>
            <person name="Wade W."/>
            <person name="Curtis M."/>
        </authorList>
    </citation>
    <scope>NUCLEOTIDE SEQUENCE [LARGE SCALE GENOMIC DNA]</scope>
    <source>
        <strain evidence="3 4">DSM 100099</strain>
    </source>
</reference>
<accession>A0A853EUX5</accession>
<dbReference type="SUPFAM" id="SSF46785">
    <property type="entry name" value="Winged helix' DNA-binding domain"/>
    <property type="match status" value="1"/>
</dbReference>
<gene>
    <name evidence="3" type="ORF">HZZ10_06425</name>
</gene>
<keyword evidence="4" id="KW-1185">Reference proteome</keyword>
<name>A0A853EUX5_9MICO</name>
<dbReference type="InterPro" id="IPR043129">
    <property type="entry name" value="ATPase_NBD"/>
</dbReference>
<organism evidence="3 4">
    <name type="scientific">Sanguibacter inulinus</name>
    <dbReference type="NCBI Taxonomy" id="60922"/>
    <lineage>
        <taxon>Bacteria</taxon>
        <taxon>Bacillati</taxon>
        <taxon>Actinomycetota</taxon>
        <taxon>Actinomycetes</taxon>
        <taxon>Micrococcales</taxon>
        <taxon>Sanguibacteraceae</taxon>
        <taxon>Sanguibacter</taxon>
    </lineage>
</organism>
<feature type="compositionally biased region" description="Basic and acidic residues" evidence="2">
    <location>
        <begin position="304"/>
        <end position="322"/>
    </location>
</feature>
<comment type="caution">
    <text evidence="3">The sequence shown here is derived from an EMBL/GenBank/DDBJ whole genome shotgun (WGS) entry which is preliminary data.</text>
</comment>
<dbReference type="AlphaFoldDB" id="A0A853EUX5"/>
<sequence>MIVTPAVGQHSLREQNIALVARVVVDAPTAPSRSDIATSTGLTRATVSSLVDRLVEARIVAELPPVASRRAGRPAVPLVPARGTLVGIGLEINVGHLAGVVLDLAGDTLASETLHGDFHGSDPAATLALLGALTGRLLETARADHASLRVAGVQVAVPGLVEPGTSTLRVAPNLGWADLEVDTSAVAEHTGDALVTLSNEANLAALAQVPWQGRHVDVPDSFLYVSADVGIGAAIVLDRELFVGGRGWSGELGHVVVDPAGPLCPCGATGCLEQYAGTDAVLRAAGLPRDAGVRSLLAPARRASGADHPDDGHDGPELDLPRAPRAAPASAASAAALDRAGHALGATLADFVNLIDVPAIVLGGAYSDLADHLAPIVHAELATRVLSAPWSTFSVVRAPVAGAAATVGGARQVLRGVVEDPTAWL</sequence>
<dbReference type="RefSeq" id="WP_179912880.1">
    <property type="nucleotide sequence ID" value="NZ_JACBYE010000010.1"/>
</dbReference>
<dbReference type="InterPro" id="IPR036390">
    <property type="entry name" value="WH_DNA-bd_sf"/>
</dbReference>
<dbReference type="SUPFAM" id="SSF53067">
    <property type="entry name" value="Actin-like ATPase domain"/>
    <property type="match status" value="2"/>
</dbReference>
<evidence type="ECO:0000313" key="3">
    <source>
        <dbReference type="EMBL" id="NYS93163.1"/>
    </source>
</evidence>
<dbReference type="PANTHER" id="PTHR18964:SF149">
    <property type="entry name" value="BIFUNCTIONAL UDP-N-ACETYLGLUCOSAMINE 2-EPIMERASE_N-ACETYLMANNOSAMINE KINASE"/>
    <property type="match status" value="1"/>
</dbReference>
<dbReference type="Gene3D" id="1.10.10.10">
    <property type="entry name" value="Winged helix-like DNA-binding domain superfamily/Winged helix DNA-binding domain"/>
    <property type="match status" value="1"/>
</dbReference>
<dbReference type="Proteomes" id="UP000561011">
    <property type="component" value="Unassembled WGS sequence"/>
</dbReference>
<dbReference type="PANTHER" id="PTHR18964">
    <property type="entry name" value="ROK (REPRESSOR, ORF, KINASE) FAMILY"/>
    <property type="match status" value="1"/>
</dbReference>
<dbReference type="InterPro" id="IPR036388">
    <property type="entry name" value="WH-like_DNA-bd_sf"/>
</dbReference>
<dbReference type="EMBL" id="JACBYE010000010">
    <property type="protein sequence ID" value="NYS93163.1"/>
    <property type="molecule type" value="Genomic_DNA"/>
</dbReference>